<evidence type="ECO:0000256" key="7">
    <source>
        <dbReference type="ARBA" id="ARBA00022490"/>
    </source>
</evidence>
<dbReference type="SUPFAM" id="SSF53474">
    <property type="entry name" value="alpha/beta-Hydrolases"/>
    <property type="match status" value="1"/>
</dbReference>
<dbReference type="EMBL" id="LWQU01000149">
    <property type="protein sequence ID" value="OAN49436.1"/>
    <property type="molecule type" value="Genomic_DNA"/>
</dbReference>
<evidence type="ECO:0000256" key="4">
    <source>
        <dbReference type="ARBA" id="ARBA00012568"/>
    </source>
</evidence>
<evidence type="ECO:0000256" key="8">
    <source>
        <dbReference type="ARBA" id="ARBA00022670"/>
    </source>
</evidence>
<feature type="active site" evidence="12">
    <location>
        <position position="265"/>
    </location>
</feature>
<feature type="active site" description="Nucleophile" evidence="12">
    <location>
        <position position="114"/>
    </location>
</feature>
<evidence type="ECO:0000256" key="11">
    <source>
        <dbReference type="PIRNR" id="PIRNR006431"/>
    </source>
</evidence>
<name>A0A178ML89_9PROT</name>
<evidence type="ECO:0000256" key="6">
    <source>
        <dbReference type="ARBA" id="ARBA00022438"/>
    </source>
</evidence>
<dbReference type="GO" id="GO:0005737">
    <property type="term" value="C:cytoplasm"/>
    <property type="evidence" value="ECO:0007669"/>
    <property type="project" value="UniProtKB-SubCell"/>
</dbReference>
<evidence type="ECO:0000256" key="2">
    <source>
        <dbReference type="ARBA" id="ARBA00004496"/>
    </source>
</evidence>
<dbReference type="InterPro" id="IPR005944">
    <property type="entry name" value="Pro_iminopeptidase"/>
</dbReference>
<reference evidence="15 16" key="1">
    <citation type="submission" date="2016-04" db="EMBL/GenBank/DDBJ databases">
        <title>Draft genome sequence of freshwater magnetotactic bacteria Magnetospirillum marisnigri SP-1 and Magnetospirillum moscoviense BB-1.</title>
        <authorList>
            <person name="Koziaeva V."/>
            <person name="Dziuba M.V."/>
            <person name="Ivanov T.M."/>
            <person name="Kuznetsov B."/>
            <person name="Grouzdev D.S."/>
        </authorList>
    </citation>
    <scope>NUCLEOTIDE SEQUENCE [LARGE SCALE GENOMIC DNA]</scope>
    <source>
        <strain evidence="15 16">BB-1</strain>
    </source>
</reference>
<keyword evidence="9 11" id="KW-0378">Hydrolase</keyword>
<evidence type="ECO:0000256" key="13">
    <source>
        <dbReference type="RuleBase" id="RU003421"/>
    </source>
</evidence>
<evidence type="ECO:0000313" key="15">
    <source>
        <dbReference type="EMBL" id="OAN49436.1"/>
    </source>
</evidence>
<keyword evidence="8 11" id="KW-0645">Protease</keyword>
<comment type="caution">
    <text evidence="15">The sequence shown here is derived from an EMBL/GenBank/DDBJ whole genome shotgun (WGS) entry which is preliminary data.</text>
</comment>
<dbReference type="InterPro" id="IPR000073">
    <property type="entry name" value="AB_hydrolase_1"/>
</dbReference>
<dbReference type="NCBIfam" id="TIGR01249">
    <property type="entry name" value="pro_imino_pep_1"/>
    <property type="match status" value="1"/>
</dbReference>
<dbReference type="PIRSF" id="PIRSF006431">
    <property type="entry name" value="Pept_S33"/>
    <property type="match status" value="1"/>
</dbReference>
<dbReference type="AlphaFoldDB" id="A0A178ML89"/>
<dbReference type="PRINTS" id="PR00793">
    <property type="entry name" value="PROAMNOPTASE"/>
</dbReference>
<evidence type="ECO:0000256" key="5">
    <source>
        <dbReference type="ARBA" id="ARBA00021843"/>
    </source>
</evidence>
<evidence type="ECO:0000313" key="16">
    <source>
        <dbReference type="Proteomes" id="UP000078543"/>
    </source>
</evidence>
<evidence type="ECO:0000259" key="14">
    <source>
        <dbReference type="Pfam" id="PF00561"/>
    </source>
</evidence>
<keyword evidence="16" id="KW-1185">Reference proteome</keyword>
<dbReference type="Proteomes" id="UP000078543">
    <property type="component" value="Unassembled WGS sequence"/>
</dbReference>
<sequence>MKRALMDLFPPIEPYAWGALEVGDGHTLYWEESGNPQGPPVLFVHGGPGAGTAPPYRRFFDPAHWRIILFDQRGSGRSVPYAETRFNTTGHLISDMEKLRRHLAVDRWLLFGGSWGSTLALAYGQAHPERVTGFVLRGVFLFRESETEWFLHGMAAFYPEAHRRFVAHVQGDGDDVLAAYHRRLTHPDPNIHLPAARMWSGYEESCARLVARPDPVEPDGAAALAMARMECHYMVHGGFLRPGQLLEEVGRIAHLPARIVQGRYDIICPPVSAFDLAQAWPKARLTMVAEAGHSAMEPGLRTALVAAVEELRRICS</sequence>
<dbReference type="InterPro" id="IPR029058">
    <property type="entry name" value="AB_hydrolase_fold"/>
</dbReference>
<feature type="domain" description="AB hydrolase-1" evidence="14">
    <location>
        <begin position="39"/>
        <end position="297"/>
    </location>
</feature>
<comment type="catalytic activity">
    <reaction evidence="1 11 13">
        <text>Release of N-terminal proline from a peptide.</text>
        <dbReference type="EC" id="3.4.11.5"/>
    </reaction>
</comment>
<keyword evidence="6 11" id="KW-0031">Aminopeptidase</keyword>
<comment type="subcellular location">
    <subcellularLocation>
        <location evidence="2 11">Cytoplasm</location>
    </subcellularLocation>
</comment>
<dbReference type="GO" id="GO:0006508">
    <property type="term" value="P:proteolysis"/>
    <property type="evidence" value="ECO:0007669"/>
    <property type="project" value="UniProtKB-KW"/>
</dbReference>
<dbReference type="PANTHER" id="PTHR43722">
    <property type="entry name" value="PROLINE IMINOPEPTIDASE"/>
    <property type="match status" value="1"/>
</dbReference>
<dbReference type="EC" id="3.4.11.5" evidence="4 11"/>
<dbReference type="PANTHER" id="PTHR43722:SF1">
    <property type="entry name" value="PROLINE IMINOPEPTIDASE"/>
    <property type="match status" value="1"/>
</dbReference>
<dbReference type="Gene3D" id="3.40.50.1820">
    <property type="entry name" value="alpha/beta hydrolase"/>
    <property type="match status" value="1"/>
</dbReference>
<comment type="similarity">
    <text evidence="3 11 13">Belongs to the peptidase S33 family.</text>
</comment>
<feature type="active site" description="Proton donor" evidence="12">
    <location>
        <position position="293"/>
    </location>
</feature>
<evidence type="ECO:0000256" key="3">
    <source>
        <dbReference type="ARBA" id="ARBA00010088"/>
    </source>
</evidence>
<evidence type="ECO:0000256" key="12">
    <source>
        <dbReference type="PIRSR" id="PIRSR006431-1"/>
    </source>
</evidence>
<dbReference type="STRING" id="1437059.A6A05_13910"/>
<dbReference type="Pfam" id="PF00561">
    <property type="entry name" value="Abhydrolase_1"/>
    <property type="match status" value="1"/>
</dbReference>
<accession>A0A178ML89</accession>
<dbReference type="InterPro" id="IPR002410">
    <property type="entry name" value="Peptidase_S33"/>
</dbReference>
<evidence type="ECO:0000256" key="9">
    <source>
        <dbReference type="ARBA" id="ARBA00022801"/>
    </source>
</evidence>
<evidence type="ECO:0000256" key="1">
    <source>
        <dbReference type="ARBA" id="ARBA00001585"/>
    </source>
</evidence>
<keyword evidence="7 11" id="KW-0963">Cytoplasm</keyword>
<protein>
    <recommendedName>
        <fullName evidence="5 11">Proline iminopeptidase</fullName>
        <shortName evidence="11">PIP</shortName>
        <ecNumber evidence="4 11">3.4.11.5</ecNumber>
    </recommendedName>
    <alternativeName>
        <fullName evidence="10 11">Prolyl aminopeptidase</fullName>
    </alternativeName>
</protein>
<organism evidence="15 16">
    <name type="scientific">Magnetospirillum moscoviense</name>
    <dbReference type="NCBI Taxonomy" id="1437059"/>
    <lineage>
        <taxon>Bacteria</taxon>
        <taxon>Pseudomonadati</taxon>
        <taxon>Pseudomonadota</taxon>
        <taxon>Alphaproteobacteria</taxon>
        <taxon>Rhodospirillales</taxon>
        <taxon>Rhodospirillaceae</taxon>
        <taxon>Magnetospirillum</taxon>
    </lineage>
</organism>
<dbReference type="GO" id="GO:0004177">
    <property type="term" value="F:aminopeptidase activity"/>
    <property type="evidence" value="ECO:0007669"/>
    <property type="project" value="UniProtKB-UniRule"/>
</dbReference>
<gene>
    <name evidence="15" type="ORF">A6A05_13910</name>
</gene>
<evidence type="ECO:0000256" key="10">
    <source>
        <dbReference type="ARBA" id="ARBA00029605"/>
    </source>
</evidence>
<proteinExistence type="inferred from homology"/>